<proteinExistence type="predicted"/>
<feature type="compositionally biased region" description="Acidic residues" evidence="1">
    <location>
        <begin position="98"/>
        <end position="109"/>
    </location>
</feature>
<reference evidence="3 4" key="1">
    <citation type="journal article" date="2016" name="Mol. Biol. Evol.">
        <title>Comparative Genomics of Early-Diverging Mushroom-Forming Fungi Provides Insights into the Origins of Lignocellulose Decay Capabilities.</title>
        <authorList>
            <person name="Nagy L.G."/>
            <person name="Riley R."/>
            <person name="Tritt A."/>
            <person name="Adam C."/>
            <person name="Daum C."/>
            <person name="Floudas D."/>
            <person name="Sun H."/>
            <person name="Yadav J.S."/>
            <person name="Pangilinan J."/>
            <person name="Larsson K.H."/>
            <person name="Matsuura K."/>
            <person name="Barry K."/>
            <person name="Labutti K."/>
            <person name="Kuo R."/>
            <person name="Ohm R.A."/>
            <person name="Bhattacharya S.S."/>
            <person name="Shirouzu T."/>
            <person name="Yoshinaga Y."/>
            <person name="Martin F.M."/>
            <person name="Grigoriev I.V."/>
            <person name="Hibbett D.S."/>
        </authorList>
    </citation>
    <scope>NUCLEOTIDE SEQUENCE [LARGE SCALE GENOMIC DNA]</scope>
    <source>
        <strain evidence="3 4">HHB12733</strain>
    </source>
</reference>
<organism evidence="3 4">
    <name type="scientific">Calocera cornea HHB12733</name>
    <dbReference type="NCBI Taxonomy" id="1353952"/>
    <lineage>
        <taxon>Eukaryota</taxon>
        <taxon>Fungi</taxon>
        <taxon>Dikarya</taxon>
        <taxon>Basidiomycota</taxon>
        <taxon>Agaricomycotina</taxon>
        <taxon>Dacrymycetes</taxon>
        <taxon>Dacrymycetales</taxon>
        <taxon>Dacrymycetaceae</taxon>
        <taxon>Calocera</taxon>
    </lineage>
</organism>
<dbReference type="InParanoid" id="A0A165F6C9"/>
<name>A0A165F6C9_9BASI</name>
<feature type="region of interest" description="Disordered" evidence="1">
    <location>
        <begin position="712"/>
        <end position="749"/>
    </location>
</feature>
<dbReference type="EMBL" id="KV423980">
    <property type="protein sequence ID" value="KZT56283.1"/>
    <property type="molecule type" value="Genomic_DNA"/>
</dbReference>
<gene>
    <name evidence="3" type="ORF">CALCODRAFT_484079</name>
</gene>
<keyword evidence="4" id="KW-1185">Reference proteome</keyword>
<feature type="region of interest" description="Disordered" evidence="1">
    <location>
        <begin position="1"/>
        <end position="112"/>
    </location>
</feature>
<feature type="compositionally biased region" description="Low complexity" evidence="1">
    <location>
        <begin position="132"/>
        <end position="142"/>
    </location>
</feature>
<sequence>MSQSQGSLAGHVPPSHALRMDATIPPHSTLPSQQSSYPSSSEQQTNVKQSQSDSEWVPGDEEGDMDDSQSDKSSIGEVSEANFVEEFMAAPAVGTQEQEGDDIEEEDDPVEHQEHLEEIQQALAQNAERPNSATSASTSYSDDITRAVRKREQAEAGLLDLGREGLTLNATEEQFEEFEKKLMTLQRQFASWHRDSLAHDNERIDVVIRAAKEHAAAWIRQNRRGGGGGAGQDDTRLHHAPLDEDEEEEYQALLDTSRLNMEQRILRCAAAQELIDDLERCPALPPLHELNLVEALVAIDARCKWLSTYFRLISIGRSVAWLQMRGPLASNLIDLWTWKLQYDVEVKIDHVNDVNVAFGRNWCILELLRKVENGEEGSPAERYSVDLYSTKYIRRLKGLLRPRPKLHSAGLPRVSAWMTNTRFHLADTLNHRNLYNSPPTHIFAAFILDVMSYATKWHLQNDIEDWPIPMHGWPEALLTELKHVVANVQRPVDPFNDEDLANFDAGGRPVSANEVWHSILAHTSHILVHHDRQIQQVHERHQGGRKSRRQPVGNINPETLRAPPPHLEVDYIPPIDECREAGSVFIKKVLKHPFWTLFGPYMCYRCRNRDSVPRQGIHRCCYGADGAACVECQDSNQKCLMRLPGARIKNISSKDWRHKRPRKGVITGLEIAEVLDNAWYNGKACEDNEPPEQWVELHDEFWLDMAKLESEEKKKRRAAKKQSEAAERLQQANKGKKRQREDEDEAAEE</sequence>
<dbReference type="AlphaFoldDB" id="A0A165F6C9"/>
<feature type="region of interest" description="Disordered" evidence="1">
    <location>
        <begin position="124"/>
        <end position="146"/>
    </location>
</feature>
<evidence type="ECO:0000313" key="4">
    <source>
        <dbReference type="Proteomes" id="UP000076842"/>
    </source>
</evidence>
<feature type="domain" description="Putative Zn2Cys6" evidence="2">
    <location>
        <begin position="563"/>
        <end position="659"/>
    </location>
</feature>
<dbReference type="Proteomes" id="UP000076842">
    <property type="component" value="Unassembled WGS sequence"/>
</dbReference>
<evidence type="ECO:0000313" key="3">
    <source>
        <dbReference type="EMBL" id="KZT56283.1"/>
    </source>
</evidence>
<feature type="compositionally biased region" description="Polar residues" evidence="1">
    <location>
        <begin position="45"/>
        <end position="54"/>
    </location>
</feature>
<dbReference type="InterPro" id="IPR058259">
    <property type="entry name" value="Zn2Cys6-like"/>
</dbReference>
<dbReference type="STRING" id="1353952.A0A165F6C9"/>
<feature type="compositionally biased region" description="Low complexity" evidence="1">
    <location>
        <begin position="32"/>
        <end position="44"/>
    </location>
</feature>
<dbReference type="Pfam" id="PF26625">
    <property type="entry name" value="Zn2Cys6-like"/>
    <property type="match status" value="1"/>
</dbReference>
<dbReference type="OrthoDB" id="3412206at2759"/>
<feature type="compositionally biased region" description="Acidic residues" evidence="1">
    <location>
        <begin position="58"/>
        <end position="68"/>
    </location>
</feature>
<evidence type="ECO:0000259" key="2">
    <source>
        <dbReference type="Pfam" id="PF26625"/>
    </source>
</evidence>
<feature type="region of interest" description="Disordered" evidence="1">
    <location>
        <begin position="539"/>
        <end position="563"/>
    </location>
</feature>
<accession>A0A165F6C9</accession>
<evidence type="ECO:0000256" key="1">
    <source>
        <dbReference type="SAM" id="MobiDB-lite"/>
    </source>
</evidence>
<protein>
    <recommendedName>
        <fullName evidence="2">Putative Zn2Cys6 domain-containing protein</fullName>
    </recommendedName>
</protein>